<comment type="caution">
    <text evidence="1">The sequence shown here is derived from an EMBL/GenBank/DDBJ whole genome shotgun (WGS) entry which is preliminary data.</text>
</comment>
<accession>A0ABD5SZS6</accession>
<dbReference type="AlphaFoldDB" id="A0ABD5SZS6"/>
<gene>
    <name evidence="1" type="ORF">ACFQDD_00465</name>
</gene>
<keyword evidence="2" id="KW-1185">Reference proteome</keyword>
<name>A0ABD5SZS6_9EURY</name>
<sequence length="261" mass="28409">MTVALLPLHHGSIHYPPHPPEDVDGWPPEVVLKHCDGELIQVGSLPSPLTFARRGEYDASYVSTGEEYVHFPKAVATAADKQAFGYRQNGESASMLTVADDPETIAVEPRNRGGVLVQSPAHLPFGVYLTTGEAYRARLTTDTDQPQASEAGTLGRDSTKAVVEYRSDNVAEWEQLGYAIPTELSGLLQNTIGEPGEHTSIPVLSDPSSGKMEDVIEANYDGSEVFDLPQTDQEEEIIRRTGMNSKTVFPPTHPVPTPLFE</sequence>
<reference evidence="1 2" key="1">
    <citation type="journal article" date="2019" name="Int. J. Syst. Evol. Microbiol.">
        <title>The Global Catalogue of Microorganisms (GCM) 10K type strain sequencing project: providing services to taxonomists for standard genome sequencing and annotation.</title>
        <authorList>
            <consortium name="The Broad Institute Genomics Platform"/>
            <consortium name="The Broad Institute Genome Sequencing Center for Infectious Disease"/>
            <person name="Wu L."/>
            <person name="Ma J."/>
        </authorList>
    </citation>
    <scope>NUCLEOTIDE SEQUENCE [LARGE SCALE GENOMIC DNA]</scope>
    <source>
        <strain evidence="1 2">PJ61</strain>
    </source>
</reference>
<proteinExistence type="predicted"/>
<protein>
    <submittedName>
        <fullName evidence="1">Uncharacterized protein</fullName>
    </submittedName>
</protein>
<evidence type="ECO:0000313" key="1">
    <source>
        <dbReference type="EMBL" id="MFC6770009.1"/>
    </source>
</evidence>
<dbReference type="EMBL" id="JBHSWT010000009">
    <property type="protein sequence ID" value="MFC6770009.1"/>
    <property type="molecule type" value="Genomic_DNA"/>
</dbReference>
<evidence type="ECO:0000313" key="2">
    <source>
        <dbReference type="Proteomes" id="UP001596274"/>
    </source>
</evidence>
<organism evidence="1 2">
    <name type="scientific">Halorubrum pallidum</name>
    <dbReference type="NCBI Taxonomy" id="1526114"/>
    <lineage>
        <taxon>Archaea</taxon>
        <taxon>Methanobacteriati</taxon>
        <taxon>Methanobacteriota</taxon>
        <taxon>Stenosarchaea group</taxon>
        <taxon>Halobacteria</taxon>
        <taxon>Halobacteriales</taxon>
        <taxon>Haloferacaceae</taxon>
        <taxon>Halorubrum</taxon>
    </lineage>
</organism>
<dbReference type="Proteomes" id="UP001596274">
    <property type="component" value="Unassembled WGS sequence"/>
</dbReference>